<protein>
    <submittedName>
        <fullName evidence="1">Fe-S assembly protein IscX</fullName>
    </submittedName>
</protein>
<dbReference type="Proteomes" id="UP000270342">
    <property type="component" value="Unassembled WGS sequence"/>
</dbReference>
<dbReference type="GO" id="GO:0005829">
    <property type="term" value="C:cytosol"/>
    <property type="evidence" value="ECO:0007669"/>
    <property type="project" value="TreeGrafter"/>
</dbReference>
<gene>
    <name evidence="1" type="primary">iscX</name>
    <name evidence="1" type="ORF">D7S86_19460</name>
</gene>
<dbReference type="Pfam" id="PF04384">
    <property type="entry name" value="Fe-S_assembly"/>
    <property type="match status" value="1"/>
</dbReference>
<reference evidence="1 2" key="1">
    <citation type="submission" date="2018-10" db="EMBL/GenBank/DDBJ databases">
        <title>Robbsia sp. DHC34, isolated from soil.</title>
        <authorList>
            <person name="Gao Z.-H."/>
            <person name="Qiu L.-H."/>
        </authorList>
    </citation>
    <scope>NUCLEOTIDE SEQUENCE [LARGE SCALE GENOMIC DNA]</scope>
    <source>
        <strain evidence="1 2">DHC34</strain>
    </source>
</reference>
<keyword evidence="2" id="KW-1185">Reference proteome</keyword>
<dbReference type="PIRSF" id="PIRSF039003">
    <property type="entry name" value="IscX"/>
    <property type="match status" value="1"/>
</dbReference>
<sequence length="65" mass="7595">MKWTDVQEIAMALTDSHPDIDPQYVRFTDLHRWITELPGFDDAADRSNEKILEAIQAAWIEDSDY</sequence>
<name>A0A494XHR2_9BURK</name>
<evidence type="ECO:0000313" key="1">
    <source>
        <dbReference type="EMBL" id="RKP50295.1"/>
    </source>
</evidence>
<evidence type="ECO:0000313" key="2">
    <source>
        <dbReference type="Proteomes" id="UP000270342"/>
    </source>
</evidence>
<dbReference type="InterPro" id="IPR036762">
    <property type="entry name" value="IscX-like_sf"/>
</dbReference>
<accession>A0A494XHR2</accession>
<dbReference type="AlphaFoldDB" id="A0A494XHR2"/>
<dbReference type="OrthoDB" id="9800346at2"/>
<dbReference type="GO" id="GO:0016226">
    <property type="term" value="P:iron-sulfur cluster assembly"/>
    <property type="evidence" value="ECO:0007669"/>
    <property type="project" value="UniProtKB-UniRule"/>
</dbReference>
<dbReference type="InterPro" id="IPR007479">
    <property type="entry name" value="ISC_FeS_clus_asmbl_IscsX"/>
</dbReference>
<comment type="caution">
    <text evidence="1">The sequence shown here is derived from an EMBL/GenBank/DDBJ whole genome shotgun (WGS) entry which is preliminary data.</text>
</comment>
<dbReference type="SUPFAM" id="SSF140319">
    <property type="entry name" value="IscX-like"/>
    <property type="match status" value="1"/>
</dbReference>
<dbReference type="PANTHER" id="PTHR37532:SF1">
    <property type="entry name" value="PROTEIN ISCX"/>
    <property type="match status" value="1"/>
</dbReference>
<dbReference type="GO" id="GO:0008198">
    <property type="term" value="F:ferrous iron binding"/>
    <property type="evidence" value="ECO:0007669"/>
    <property type="project" value="TreeGrafter"/>
</dbReference>
<organism evidence="1 2">
    <name type="scientific">Pararobbsia silviterrae</name>
    <dbReference type="NCBI Taxonomy" id="1792498"/>
    <lineage>
        <taxon>Bacteria</taxon>
        <taxon>Pseudomonadati</taxon>
        <taxon>Pseudomonadota</taxon>
        <taxon>Betaproteobacteria</taxon>
        <taxon>Burkholderiales</taxon>
        <taxon>Burkholderiaceae</taxon>
        <taxon>Pararobbsia</taxon>
    </lineage>
</organism>
<dbReference type="PANTHER" id="PTHR37532">
    <property type="entry name" value="PROTEIN ISCX"/>
    <property type="match status" value="1"/>
</dbReference>
<dbReference type="Gene3D" id="1.10.10.600">
    <property type="entry name" value="IscX-like"/>
    <property type="match status" value="1"/>
</dbReference>
<dbReference type="RefSeq" id="WP_121088513.1">
    <property type="nucleotide sequence ID" value="NZ_RBZU01000009.1"/>
</dbReference>
<proteinExistence type="predicted"/>
<dbReference type="NCBIfam" id="TIGR03412">
    <property type="entry name" value="iscX_yfhJ"/>
    <property type="match status" value="1"/>
</dbReference>
<dbReference type="EMBL" id="RBZU01000009">
    <property type="protein sequence ID" value="RKP50295.1"/>
    <property type="molecule type" value="Genomic_DNA"/>
</dbReference>